<keyword evidence="5" id="KW-1185">Reference proteome</keyword>
<proteinExistence type="predicted"/>
<comment type="caution">
    <text evidence="4">The sequence shown here is derived from an EMBL/GenBank/DDBJ whole genome shotgun (WGS) entry which is preliminary data.</text>
</comment>
<protein>
    <submittedName>
        <fullName evidence="4">ABC transporter, ATP-binding protein</fullName>
    </submittedName>
</protein>
<keyword evidence="2 4" id="KW-0067">ATP-binding</keyword>
<dbReference type="STRING" id="1035195.HMPREF9997_02631"/>
<gene>
    <name evidence="4" type="ORF">HMPREF9997_02631</name>
</gene>
<dbReference type="PANTHER" id="PTHR42794:SF2">
    <property type="entry name" value="ABC TRANSPORTER ATP-BINDING PROTEIN"/>
    <property type="match status" value="1"/>
</dbReference>
<dbReference type="CDD" id="cd03214">
    <property type="entry name" value="ABC_Iron-Siderophores_B12_Hemin"/>
    <property type="match status" value="1"/>
</dbReference>
<dbReference type="PROSITE" id="PS00211">
    <property type="entry name" value="ABC_TRANSPORTER_1"/>
    <property type="match status" value="1"/>
</dbReference>
<dbReference type="AlphaFoldDB" id="L1M9F2"/>
<dbReference type="eggNOG" id="COG1120">
    <property type="taxonomic scope" value="Bacteria"/>
</dbReference>
<evidence type="ECO:0000256" key="2">
    <source>
        <dbReference type="ARBA" id="ARBA00022840"/>
    </source>
</evidence>
<feature type="domain" description="ABC transporter" evidence="3">
    <location>
        <begin position="8"/>
        <end position="242"/>
    </location>
</feature>
<keyword evidence="1" id="KW-0547">Nucleotide-binding</keyword>
<dbReference type="InterPro" id="IPR027417">
    <property type="entry name" value="P-loop_NTPase"/>
</dbReference>
<evidence type="ECO:0000313" key="4">
    <source>
        <dbReference type="EMBL" id="EKX87853.1"/>
    </source>
</evidence>
<accession>L1M9F2</accession>
<dbReference type="InterPro" id="IPR003593">
    <property type="entry name" value="AAA+_ATPase"/>
</dbReference>
<dbReference type="GO" id="GO:0016887">
    <property type="term" value="F:ATP hydrolysis activity"/>
    <property type="evidence" value="ECO:0007669"/>
    <property type="project" value="InterPro"/>
</dbReference>
<reference evidence="4 5" key="1">
    <citation type="submission" date="2012-05" db="EMBL/GenBank/DDBJ databases">
        <authorList>
            <person name="Weinstock G."/>
            <person name="Sodergren E."/>
            <person name="Lobos E.A."/>
            <person name="Fulton L."/>
            <person name="Fulton R."/>
            <person name="Courtney L."/>
            <person name="Fronick C."/>
            <person name="O'Laughlin M."/>
            <person name="Godfrey J."/>
            <person name="Wilson R.M."/>
            <person name="Miner T."/>
            <person name="Farmer C."/>
            <person name="Delehaunty K."/>
            <person name="Cordes M."/>
            <person name="Minx P."/>
            <person name="Tomlinson C."/>
            <person name="Chen J."/>
            <person name="Wollam A."/>
            <person name="Pepin K.H."/>
            <person name="Bhonagiri V."/>
            <person name="Zhang X."/>
            <person name="Suruliraj S."/>
            <person name="Warren W."/>
            <person name="Mitreva M."/>
            <person name="Mardis E.R."/>
            <person name="Wilson R.K."/>
        </authorList>
    </citation>
    <scope>NUCLEOTIDE SEQUENCE [LARGE SCALE GENOMIC DNA]</scope>
    <source>
        <strain evidence="4 5">F0235</strain>
    </source>
</reference>
<evidence type="ECO:0000259" key="3">
    <source>
        <dbReference type="PROSITE" id="PS50893"/>
    </source>
</evidence>
<organism evidence="4 5">
    <name type="scientific">Corynebacterium durum F0235</name>
    <dbReference type="NCBI Taxonomy" id="1035195"/>
    <lineage>
        <taxon>Bacteria</taxon>
        <taxon>Bacillati</taxon>
        <taxon>Actinomycetota</taxon>
        <taxon>Actinomycetes</taxon>
        <taxon>Mycobacteriales</taxon>
        <taxon>Corynebacteriaceae</taxon>
        <taxon>Corynebacterium</taxon>
    </lineage>
</organism>
<dbReference type="InterPro" id="IPR017871">
    <property type="entry name" value="ABC_transporter-like_CS"/>
</dbReference>
<evidence type="ECO:0000256" key="1">
    <source>
        <dbReference type="ARBA" id="ARBA00022741"/>
    </source>
</evidence>
<dbReference type="PATRIC" id="fig|1035195.3.peg.2353"/>
<dbReference type="GO" id="GO:0005524">
    <property type="term" value="F:ATP binding"/>
    <property type="evidence" value="ECO:0007669"/>
    <property type="project" value="UniProtKB-KW"/>
</dbReference>
<name>L1M9F2_9CORY</name>
<dbReference type="SUPFAM" id="SSF52540">
    <property type="entry name" value="P-loop containing nucleoside triphosphate hydrolases"/>
    <property type="match status" value="1"/>
</dbReference>
<dbReference type="Pfam" id="PF00005">
    <property type="entry name" value="ABC_tran"/>
    <property type="match status" value="1"/>
</dbReference>
<dbReference type="RefSeq" id="WP_006062434.1">
    <property type="nucleotide sequence ID" value="NZ_KB290824.1"/>
</dbReference>
<dbReference type="SMART" id="SM00382">
    <property type="entry name" value="AAA"/>
    <property type="match status" value="1"/>
</dbReference>
<dbReference type="HOGENOM" id="CLU_000604_1_11_11"/>
<sequence length="258" mass="27474">MKPVVVTVSDLDVGYGRGASILTNFTPKPFTGGHVIGLLGPNACGKSTFITTLAGVNKPRAGTIAADIDGQEYTGRKLRDHIGYVPQDLPVAAALTAFETVLIAARRARNVHTVSEKPAAMAARTMEALQIGHLAHSYLGELSGGQRQLVAVAQMMVVEPHVMLLDEPTSALDLHHQLFLLETIRNRAESTGAVALVAIHDINLAARFCSELMVMKRGGIVAQGSPKDVLDADLIHEVYKVHADILDHDGVPVVSAVE</sequence>
<dbReference type="Gene3D" id="3.40.50.300">
    <property type="entry name" value="P-loop containing nucleotide triphosphate hydrolases"/>
    <property type="match status" value="1"/>
</dbReference>
<dbReference type="Proteomes" id="UP000010445">
    <property type="component" value="Unassembled WGS sequence"/>
</dbReference>
<dbReference type="PANTHER" id="PTHR42794">
    <property type="entry name" value="HEMIN IMPORT ATP-BINDING PROTEIN HMUV"/>
    <property type="match status" value="1"/>
</dbReference>
<evidence type="ECO:0000313" key="5">
    <source>
        <dbReference type="Proteomes" id="UP000010445"/>
    </source>
</evidence>
<dbReference type="InterPro" id="IPR003439">
    <property type="entry name" value="ABC_transporter-like_ATP-bd"/>
</dbReference>
<dbReference type="EMBL" id="AMEM01000041">
    <property type="protein sequence ID" value="EKX87853.1"/>
    <property type="molecule type" value="Genomic_DNA"/>
</dbReference>
<dbReference type="PROSITE" id="PS50893">
    <property type="entry name" value="ABC_TRANSPORTER_2"/>
    <property type="match status" value="1"/>
</dbReference>